<proteinExistence type="predicted"/>
<sequence length="47" mass="5740">MNENLYFHDAMIVTTTPNKLKHSVKNYEREHVIFNVDFYLYNSIYII</sequence>
<accession>W7JJS0</accession>
<evidence type="ECO:0000313" key="2">
    <source>
        <dbReference type="Proteomes" id="UP000030697"/>
    </source>
</evidence>
<evidence type="ECO:0000313" key="1">
    <source>
        <dbReference type="EMBL" id="EWC75163.1"/>
    </source>
</evidence>
<dbReference type="EMBL" id="KE124660">
    <property type="protein sequence ID" value="EWC75163.1"/>
    <property type="molecule type" value="Genomic_DNA"/>
</dbReference>
<dbReference type="Proteomes" id="UP000030697">
    <property type="component" value="Unassembled WGS sequence"/>
</dbReference>
<gene>
    <name evidence="1" type="ORF">C923_04156</name>
</gene>
<protein>
    <submittedName>
        <fullName evidence="1">Uncharacterized protein</fullName>
    </submittedName>
</protein>
<organism evidence="1 2">
    <name type="scientific">Plasmodium falciparum UGT5.1</name>
    <dbReference type="NCBI Taxonomy" id="1237627"/>
    <lineage>
        <taxon>Eukaryota</taxon>
        <taxon>Sar</taxon>
        <taxon>Alveolata</taxon>
        <taxon>Apicomplexa</taxon>
        <taxon>Aconoidasida</taxon>
        <taxon>Haemosporida</taxon>
        <taxon>Plasmodiidae</taxon>
        <taxon>Plasmodium</taxon>
        <taxon>Plasmodium (Laverania)</taxon>
    </lineage>
</organism>
<name>W7JJS0_PLAFA</name>
<dbReference type="AlphaFoldDB" id="W7JJS0"/>
<reference evidence="1 2" key="1">
    <citation type="submission" date="2013-02" db="EMBL/GenBank/DDBJ databases">
        <title>The Genome Sequence of Plasmodium falciparum UGT5.1.</title>
        <authorList>
            <consortium name="The Broad Institute Genome Sequencing Platform"/>
            <consortium name="The Broad Institute Genome Sequencing Center for Infectious Disease"/>
            <person name="Neafsey D."/>
            <person name="Cheeseman I."/>
            <person name="Volkman S."/>
            <person name="Adams J."/>
            <person name="Walker B."/>
            <person name="Young S.K."/>
            <person name="Zeng Q."/>
            <person name="Gargeya S."/>
            <person name="Fitzgerald M."/>
            <person name="Haas B."/>
            <person name="Abouelleil A."/>
            <person name="Alvarado L."/>
            <person name="Arachchi H.M."/>
            <person name="Berlin A.M."/>
            <person name="Chapman S.B."/>
            <person name="Dewar J."/>
            <person name="Goldberg J."/>
            <person name="Griggs A."/>
            <person name="Gujja S."/>
            <person name="Hansen M."/>
            <person name="Howarth C."/>
            <person name="Imamovic A."/>
            <person name="Larimer J."/>
            <person name="McCowan C."/>
            <person name="Murphy C."/>
            <person name="Neiman D."/>
            <person name="Pearson M."/>
            <person name="Priest M."/>
            <person name="Roberts A."/>
            <person name="Saif S."/>
            <person name="Shea T."/>
            <person name="Sisk P."/>
            <person name="Sykes S."/>
            <person name="Wortman J."/>
            <person name="Nusbaum C."/>
            <person name="Birren B."/>
        </authorList>
    </citation>
    <scope>NUCLEOTIDE SEQUENCE [LARGE SCALE GENOMIC DNA]</scope>
    <source>
        <strain evidence="1 2">UGT5.1</strain>
    </source>
</reference>